<dbReference type="InterPro" id="IPR008979">
    <property type="entry name" value="Galactose-bd-like_sf"/>
</dbReference>
<keyword evidence="3" id="KW-1185">Reference proteome</keyword>
<protein>
    <submittedName>
        <fullName evidence="2">Uncharacterized protein</fullName>
    </submittedName>
</protein>
<dbReference type="Proteomes" id="UP000594262">
    <property type="component" value="Unplaced"/>
</dbReference>
<name>A0A7M5VE19_9CNID</name>
<evidence type="ECO:0000256" key="1">
    <source>
        <dbReference type="SAM" id="Coils"/>
    </source>
</evidence>
<keyword evidence="1" id="KW-0175">Coiled coil</keyword>
<dbReference type="SUPFAM" id="SSF49785">
    <property type="entry name" value="Galactose-binding domain-like"/>
    <property type="match status" value="1"/>
</dbReference>
<evidence type="ECO:0000313" key="2">
    <source>
        <dbReference type="EnsemblMetazoa" id="CLYHEMP009275.1"/>
    </source>
</evidence>
<dbReference type="Gene3D" id="2.60.120.260">
    <property type="entry name" value="Galactose-binding domain-like"/>
    <property type="match status" value="1"/>
</dbReference>
<dbReference type="OrthoDB" id="5959189at2759"/>
<evidence type="ECO:0000313" key="3">
    <source>
        <dbReference type="Proteomes" id="UP000594262"/>
    </source>
</evidence>
<sequence length="1275" mass="149747">MGTRIRVYYRAARHFTEWNPVVDENGKIKDFYYAGFDADQTVYGKYQFFDLSPGIVTSAIQIELLGVNQPNVQRLEFCYFVPFGCYDHEAYGDLQLYSLQKSKESIVMSAAYDYVRDKKKMSYIDKNYDVYEWKLPTRNAQPGYLEGCAVFDFENGDIGSWTQTGEAFKHQPTFSDTKFLRQKYIDTGIVGDWWISTRENHPHSSAKFRFQGFNLEGSITSPKFRINATRYSFLIGGNALGRNMNVGVQLIIVGRVVREYKIYPRSRYNYNFEEQDRLKRVYWSLGNEFYGQEARLRLVDGKGDDGYIMFDDFRTWDKCDDYSQPLGMENEKIKLLQISDGNMDQQKHGDYNKLEPTISNPKFKTQNSRVMSGFQYSDKIYKGLLPERAHVHRYPSAYLQVDLIKLHLIDGWAFQGNARSSFKKMNCYFSSYIVAYERALNQWLSLSIRKTVDEKVIKKMNPKLANNEFPTMAKNIVFWHPFEYTKPTMDRRYLNPRIKARKIRFIMPNVEQAHKGGYGGRLKFSEMKDINFVCMRLELYGKDIEDSQDELTKKQEKVKEELETKYSLQYLSVAGNQVKAGNIELECYNSSHILNAMTGDKIKRKWFQTLYTNIIPLLKFNDIKIKLPLKKGFRQHTITCKAYFDQAVVMTKDFVIFEKATRDIALVVTQDVHPDMRAGKLSHENPPKIYTDGFKPLWFSISIANLFFYEYHVPRGDFCPNGFAEHKHHYKYKLFCKKLSTVDAMFKCTQEAYKRAYVTLSHSEKSGVFGGLAVHTWRRGHWRSKYYDENYNEENIQREEGTSSNIRYILCFKNLFHERNFYSSYCHLRDCPSKAESIKTYSGTFYKKRWVLYYEILKIEMFLNDGLVGGTQRFYSRKWKIQEWLDYWQGEDSRRIFPVTNNQLNPFQLLQYHNCDKDSTVDLNVEEEHSQKGGCSTFLSMHGQEKPGFGHIATLIFTNRDFIIYNKPRQVRLVFTLTGNGRKKNERHTFINIENQSTPYFKVQKNIGICNGQNKQIKAELVYPDKAFADKQKVAITFSRVMPQNKLNKEERKVSIHNRMQGPIMGLYLQDKLWSYHWNQVLYIYYANEQHNGVYEVMAQSRYFVTVTARFDVKVYYDYPMITWQTPSPFYAIKGVSDVLQIKTSMDDYIDDITWMWSGKEIQNDKNFSFIDFASRPEEKKRLQLINIGRQSGKKKYLDFSGTYTVNLKGSFCSFSTKIDVIVHVAPRVTLTPKQNRKSIPYFEDSKAMFKVFVDGGVPRVEVSGLNFLWIKLPM</sequence>
<feature type="coiled-coil region" evidence="1">
    <location>
        <begin position="537"/>
        <end position="564"/>
    </location>
</feature>
<accession>A0A7M5VE19</accession>
<proteinExistence type="predicted"/>
<dbReference type="AlphaFoldDB" id="A0A7M5VE19"/>
<dbReference type="EnsemblMetazoa" id="CLYHEMT009275.1">
    <property type="protein sequence ID" value="CLYHEMP009275.1"/>
    <property type="gene ID" value="CLYHEMG009275"/>
</dbReference>
<organism evidence="2 3">
    <name type="scientific">Clytia hemisphaerica</name>
    <dbReference type="NCBI Taxonomy" id="252671"/>
    <lineage>
        <taxon>Eukaryota</taxon>
        <taxon>Metazoa</taxon>
        <taxon>Cnidaria</taxon>
        <taxon>Hydrozoa</taxon>
        <taxon>Hydroidolina</taxon>
        <taxon>Leptothecata</taxon>
        <taxon>Obeliida</taxon>
        <taxon>Clytiidae</taxon>
        <taxon>Clytia</taxon>
    </lineage>
</organism>
<reference evidence="2" key="1">
    <citation type="submission" date="2021-01" db="UniProtKB">
        <authorList>
            <consortium name="EnsemblMetazoa"/>
        </authorList>
    </citation>
    <scope>IDENTIFICATION</scope>
</reference>